<evidence type="ECO:0000256" key="1">
    <source>
        <dbReference type="SAM" id="MobiDB-lite"/>
    </source>
</evidence>
<dbReference type="EMBL" id="JARAKF010000001">
    <property type="protein sequence ID" value="MDU8993860.1"/>
    <property type="molecule type" value="Genomic_DNA"/>
</dbReference>
<keyword evidence="2" id="KW-0812">Transmembrane</keyword>
<organism evidence="3 4">
    <name type="scientific">Streptomyces mirabilis</name>
    <dbReference type="NCBI Taxonomy" id="68239"/>
    <lineage>
        <taxon>Bacteria</taxon>
        <taxon>Bacillati</taxon>
        <taxon>Actinomycetota</taxon>
        <taxon>Actinomycetes</taxon>
        <taxon>Kitasatosporales</taxon>
        <taxon>Streptomycetaceae</taxon>
        <taxon>Streptomyces</taxon>
    </lineage>
</organism>
<protein>
    <submittedName>
        <fullName evidence="3">DUF3500 domain-containing protein</fullName>
    </submittedName>
</protein>
<evidence type="ECO:0000313" key="4">
    <source>
        <dbReference type="Proteomes" id="UP001257627"/>
    </source>
</evidence>
<keyword evidence="4" id="KW-1185">Reference proteome</keyword>
<dbReference type="Proteomes" id="UP001257627">
    <property type="component" value="Unassembled WGS sequence"/>
</dbReference>
<feature type="compositionally biased region" description="Polar residues" evidence="1">
    <location>
        <begin position="9"/>
        <end position="22"/>
    </location>
</feature>
<dbReference type="PANTHER" id="PTHR37489:SF1">
    <property type="entry name" value="DUF3500 DOMAIN-CONTAINING PROTEIN"/>
    <property type="match status" value="1"/>
</dbReference>
<dbReference type="InterPro" id="IPR006311">
    <property type="entry name" value="TAT_signal"/>
</dbReference>
<dbReference type="InterPro" id="IPR021889">
    <property type="entry name" value="DUF3500"/>
</dbReference>
<dbReference type="RefSeq" id="WP_316732722.1">
    <property type="nucleotide sequence ID" value="NZ_JARAKF010000001.1"/>
</dbReference>
<evidence type="ECO:0000256" key="2">
    <source>
        <dbReference type="SAM" id="Phobius"/>
    </source>
</evidence>
<gene>
    <name evidence="3" type="ORF">PU648_16300</name>
</gene>
<dbReference type="Pfam" id="PF12006">
    <property type="entry name" value="DUF3500"/>
    <property type="match status" value="1"/>
</dbReference>
<keyword evidence="2" id="KW-1133">Transmembrane helix</keyword>
<feature type="transmembrane region" description="Helical" evidence="2">
    <location>
        <begin position="36"/>
        <end position="57"/>
    </location>
</feature>
<comment type="caution">
    <text evidence="3">The sequence shown here is derived from an EMBL/GenBank/DDBJ whole genome shotgun (WGS) entry which is preliminary data.</text>
</comment>
<feature type="compositionally biased region" description="Low complexity" evidence="1">
    <location>
        <begin position="67"/>
        <end position="81"/>
    </location>
</feature>
<sequence length="458" mass="48259">MTELDTGEHTAQSGTPPQSGTDSRAHSDRRNFMRRVFFASGATAVATMGGAGAWTALADDTATPTATATATADASATPSGAPSGGPGGGPGGGAGGPGNQTITEDFFGLTTDGKRIDDLYAIHSTGVATAPVIAAANAFLAGLTDTQKTATRFTVHSTEWRLWSNVDSYARQGVTLAGMTDDQKTLGTALLKSALSADGLETTEKIRRINQAAGEAIGNTASFNEDAYYWTVMGTPSATEPWGFQFDGHHLVINYFVLGDQVVMSPCFWGSEPTSMEIDGETVTVCHEEVVASLAFVNSLTRAQQAVAIESATKSNESMKAGAFSDNAVQTYTGLRADVLNGAQRKRLLGIVEAFVGRGKADAAKVRMAEVRKYLDHTYVTWAGGTADDSAFYVRVHSPVVWVEVDCQAPGPLAGAYGATQGSGATQKHVHSIIRTPNGNDYGRELLRQHYLTSPHHR</sequence>
<dbReference type="PROSITE" id="PS51318">
    <property type="entry name" value="TAT"/>
    <property type="match status" value="1"/>
</dbReference>
<feature type="compositionally biased region" description="Gly residues" evidence="1">
    <location>
        <begin position="82"/>
        <end position="98"/>
    </location>
</feature>
<proteinExistence type="predicted"/>
<feature type="region of interest" description="Disordered" evidence="1">
    <location>
        <begin position="1"/>
        <end position="27"/>
    </location>
</feature>
<feature type="region of interest" description="Disordered" evidence="1">
    <location>
        <begin position="67"/>
        <end position="103"/>
    </location>
</feature>
<keyword evidence="2" id="KW-0472">Membrane</keyword>
<accession>A0ABU3UJ84</accession>
<dbReference type="PANTHER" id="PTHR37489">
    <property type="entry name" value="DUF3500 DOMAIN-CONTAINING PROTEIN"/>
    <property type="match status" value="1"/>
</dbReference>
<name>A0ABU3UJ84_9ACTN</name>
<reference evidence="3 4" key="1">
    <citation type="submission" date="2023-02" db="EMBL/GenBank/DDBJ databases">
        <authorList>
            <person name="Maleckis M."/>
        </authorList>
    </citation>
    <scope>NUCLEOTIDE SEQUENCE [LARGE SCALE GENOMIC DNA]</scope>
    <source>
        <strain evidence="3 4">P8-A2</strain>
    </source>
</reference>
<evidence type="ECO:0000313" key="3">
    <source>
        <dbReference type="EMBL" id="MDU8993860.1"/>
    </source>
</evidence>